<dbReference type="InterPro" id="IPR025543">
    <property type="entry name" value="Dodecin-like"/>
</dbReference>
<dbReference type="EMBL" id="ATNL01000013">
    <property type="protein sequence ID" value="KON72060.1"/>
    <property type="molecule type" value="Genomic_DNA"/>
</dbReference>
<dbReference type="PANTHER" id="PTHR39324:SF1">
    <property type="entry name" value="CALCIUM DODECIN"/>
    <property type="match status" value="1"/>
</dbReference>
<dbReference type="AlphaFoldDB" id="A0A0M0F3A2"/>
<gene>
    <name evidence="2" type="ORF">M768_16495</name>
</gene>
<name>A0A0M0F3A2_CELCE</name>
<organism evidence="2 3">
    <name type="scientific">Cellulosimicrobium cellulans F16</name>
    <dbReference type="NCBI Taxonomy" id="1350482"/>
    <lineage>
        <taxon>Bacteria</taxon>
        <taxon>Bacillati</taxon>
        <taxon>Actinomycetota</taxon>
        <taxon>Actinomycetes</taxon>
        <taxon>Micrococcales</taxon>
        <taxon>Promicromonosporaceae</taxon>
        <taxon>Cellulosimicrobium</taxon>
    </lineage>
</organism>
<dbReference type="PANTHER" id="PTHR39324">
    <property type="entry name" value="CALCIUM DODECIN"/>
    <property type="match status" value="1"/>
</dbReference>
<proteinExistence type="predicted"/>
<dbReference type="Proteomes" id="UP000037387">
    <property type="component" value="Unassembled WGS sequence"/>
</dbReference>
<accession>A0A0M0F3A2</accession>
<evidence type="ECO:0000256" key="1">
    <source>
        <dbReference type="SAM" id="MobiDB-lite"/>
    </source>
</evidence>
<feature type="region of interest" description="Disordered" evidence="1">
    <location>
        <begin position="1"/>
        <end position="22"/>
    </location>
</feature>
<evidence type="ECO:0000313" key="2">
    <source>
        <dbReference type="EMBL" id="KON72060.1"/>
    </source>
</evidence>
<sequence length="87" mass="9343">MLDGCAGASVRPPRTGEPGMSGTVARITHISARSDTSFEDAVKIGVERAASTLRNVSGAWVKEQKVDIVDGRITTWQVVLEITFVLE</sequence>
<evidence type="ECO:0008006" key="4">
    <source>
        <dbReference type="Google" id="ProtNLM"/>
    </source>
</evidence>
<dbReference type="Pfam" id="PF07311">
    <property type="entry name" value="Dodecin"/>
    <property type="match status" value="1"/>
</dbReference>
<reference evidence="2 3" key="1">
    <citation type="journal article" date="2015" name="Sci. Rep.">
        <title>Functional and structural properties of a novel cellulosome-like multienzyme complex: efficient glycoside hydrolysis of water-insoluble 7-xylosyl-10-deacetylpaclitaxel.</title>
        <authorList>
            <person name="Dou T.Y."/>
            <person name="Luan H.W."/>
            <person name="Ge G.B."/>
            <person name="Dong M.M."/>
            <person name="Zou H.F."/>
            <person name="He Y.Q."/>
            <person name="Cui P."/>
            <person name="Wang J.Y."/>
            <person name="Hao D.C."/>
            <person name="Yang S.L."/>
            <person name="Yang L."/>
        </authorList>
    </citation>
    <scope>NUCLEOTIDE SEQUENCE [LARGE SCALE GENOMIC DNA]</scope>
    <source>
        <strain evidence="2 3">F16</strain>
    </source>
</reference>
<keyword evidence="3" id="KW-1185">Reference proteome</keyword>
<evidence type="ECO:0000313" key="3">
    <source>
        <dbReference type="Proteomes" id="UP000037387"/>
    </source>
</evidence>
<comment type="caution">
    <text evidence="2">The sequence shown here is derived from an EMBL/GenBank/DDBJ whole genome shotgun (WGS) entry which is preliminary data.</text>
</comment>
<dbReference type="InterPro" id="IPR009923">
    <property type="entry name" value="Dodecin"/>
</dbReference>
<dbReference type="SUPFAM" id="SSF89807">
    <property type="entry name" value="Dodecin-like"/>
    <property type="match status" value="1"/>
</dbReference>
<dbReference type="Gene3D" id="3.30.1660.10">
    <property type="entry name" value="Flavin-binding protein dodecin"/>
    <property type="match status" value="1"/>
</dbReference>
<dbReference type="PATRIC" id="fig|1350482.3.peg.3634"/>
<protein>
    <recommendedName>
        <fullName evidence="4">Dodecin domain-containing protein</fullName>
    </recommendedName>
</protein>
<dbReference type="InterPro" id="IPR036694">
    <property type="entry name" value="Dodecin-like_sf"/>
</dbReference>